<organism evidence="6 7">
    <name type="scientific">Ziziphus jujuba</name>
    <name type="common">Chinese jujube</name>
    <name type="synonym">Ziziphus sativa</name>
    <dbReference type="NCBI Taxonomy" id="326968"/>
    <lineage>
        <taxon>Eukaryota</taxon>
        <taxon>Viridiplantae</taxon>
        <taxon>Streptophyta</taxon>
        <taxon>Embryophyta</taxon>
        <taxon>Tracheophyta</taxon>
        <taxon>Spermatophyta</taxon>
        <taxon>Magnoliopsida</taxon>
        <taxon>eudicotyledons</taxon>
        <taxon>Gunneridae</taxon>
        <taxon>Pentapetalae</taxon>
        <taxon>rosids</taxon>
        <taxon>fabids</taxon>
        <taxon>Rosales</taxon>
        <taxon>Rhamnaceae</taxon>
        <taxon>Paliureae</taxon>
        <taxon>Ziziphus</taxon>
    </lineage>
</organism>
<dbReference type="PANTHER" id="PTHR33124:SF43">
    <property type="entry name" value="TRANSCRIPTION FACTOR PAR2"/>
    <property type="match status" value="1"/>
</dbReference>
<dbReference type="CDD" id="cd11444">
    <property type="entry name" value="bHLH_AtIBH1_like"/>
    <property type="match status" value="1"/>
</dbReference>
<sequence length="129" mass="14782">MEDSPLTSQIVPLPTAPSKQRKTHSKNTLRRSDSHRKSRRNKQREAMKVKKHNGNGDDEKEQEEDEKEEVERKIEALQRIVPGGESLGVDKLFEETAGYIIALQCQLKAMRALTCLFEGFEKEKRKFGG</sequence>
<evidence type="ECO:0000256" key="5">
    <source>
        <dbReference type="SAM" id="MobiDB-lite"/>
    </source>
</evidence>
<proteinExistence type="predicted"/>
<evidence type="ECO:0000256" key="4">
    <source>
        <dbReference type="ARBA" id="ARBA00023242"/>
    </source>
</evidence>
<keyword evidence="4" id="KW-0539">Nucleus</keyword>
<comment type="subcellular location">
    <subcellularLocation>
        <location evidence="1">Nucleus</location>
    </subcellularLocation>
</comment>
<dbReference type="RefSeq" id="XP_048328101.2">
    <property type="nucleotide sequence ID" value="XM_048472144.2"/>
</dbReference>
<evidence type="ECO:0000256" key="3">
    <source>
        <dbReference type="ARBA" id="ARBA00023163"/>
    </source>
</evidence>
<gene>
    <name evidence="7" type="primary">LOC107416269</name>
</gene>
<feature type="region of interest" description="Disordered" evidence="5">
    <location>
        <begin position="1"/>
        <end position="70"/>
    </location>
</feature>
<keyword evidence="3" id="KW-0804">Transcription</keyword>
<feature type="compositionally biased region" description="Basic residues" evidence="5">
    <location>
        <begin position="19"/>
        <end position="42"/>
    </location>
</feature>
<accession>A0ABM3IGU5</accession>
<protein>
    <submittedName>
        <fullName evidence="7">Transcription factor PAR1</fullName>
    </submittedName>
</protein>
<keyword evidence="6" id="KW-1185">Reference proteome</keyword>
<dbReference type="Proteomes" id="UP001652623">
    <property type="component" value="Chromosome 4"/>
</dbReference>
<reference evidence="7" key="1">
    <citation type="submission" date="2025-08" db="UniProtKB">
        <authorList>
            <consortium name="RefSeq"/>
        </authorList>
    </citation>
    <scope>IDENTIFICATION</scope>
    <source>
        <tissue evidence="7">Seedling</tissue>
    </source>
</reference>
<name>A0ABM3IGU5_ZIZJJ</name>
<evidence type="ECO:0000313" key="7">
    <source>
        <dbReference type="RefSeq" id="XP_048328101.2"/>
    </source>
</evidence>
<evidence type="ECO:0000256" key="2">
    <source>
        <dbReference type="ARBA" id="ARBA00023015"/>
    </source>
</evidence>
<dbReference type="InterPro" id="IPR044660">
    <property type="entry name" value="IBH1-like"/>
</dbReference>
<feature type="compositionally biased region" description="Polar residues" evidence="5">
    <location>
        <begin position="1"/>
        <end position="10"/>
    </location>
</feature>
<dbReference type="GeneID" id="107416269"/>
<dbReference type="InterPro" id="IPR044549">
    <property type="entry name" value="bHLH_AtIBH1-like"/>
</dbReference>
<feature type="compositionally biased region" description="Acidic residues" evidence="5">
    <location>
        <begin position="56"/>
        <end position="68"/>
    </location>
</feature>
<keyword evidence="2" id="KW-0805">Transcription regulation</keyword>
<dbReference type="PANTHER" id="PTHR33124">
    <property type="entry name" value="TRANSCRIPTION FACTOR IBH1-LIKE 1"/>
    <property type="match status" value="1"/>
</dbReference>
<evidence type="ECO:0000256" key="1">
    <source>
        <dbReference type="ARBA" id="ARBA00004123"/>
    </source>
</evidence>
<evidence type="ECO:0000313" key="6">
    <source>
        <dbReference type="Proteomes" id="UP001652623"/>
    </source>
</evidence>